<evidence type="ECO:0000313" key="4">
    <source>
        <dbReference type="EMBL" id="OPL21870.1"/>
    </source>
</evidence>
<feature type="compositionally biased region" description="Polar residues" evidence="1">
    <location>
        <begin position="119"/>
        <end position="130"/>
    </location>
</feature>
<dbReference type="AlphaFoldDB" id="A0A3L5TRK5"/>
<gene>
    <name evidence="4" type="ORF">AM593_06386</name>
</gene>
<proteinExistence type="predicted"/>
<keyword evidence="2" id="KW-0812">Transmembrane</keyword>
<feature type="domain" description="C2" evidence="3">
    <location>
        <begin position="192"/>
        <end position="326"/>
    </location>
</feature>
<feature type="transmembrane region" description="Helical" evidence="2">
    <location>
        <begin position="71"/>
        <end position="99"/>
    </location>
</feature>
<evidence type="ECO:0000256" key="1">
    <source>
        <dbReference type="SAM" id="MobiDB-lite"/>
    </source>
</evidence>
<sequence length="476" mass="54382">VLYHVCYHVSITFLSRFYHVCYHVLYLGFVIVSLFSDLLSRLLSRIDGTIMFSITTEASAAVITLDPWDKLLIIASAGLFLLFVLVCIMCVLSPFCWLYHYCPFQTHAPVKGHDPAQGYESTSTGSQSPPSECMPLSPRMRVGSVKESSEFSDSSGPSMIEMKRAQWKDGLMQKRSLSVPNVDSMDHRVTLLKGSLDFTMKYDKNERKLIVNILKVTEMILSDTAAVISPYVRVRFYRVPYQFFSLSKDHVINNLHIEIRTKMKKHNDNPTFNELFVIPIDKDDLKLYTVKIQLCDLDKYSRHIVLGEATFTLKKLNLAENEEVECSESLQPPIDEDIGDVSIGLNYLPTAEKLYLTIVKIRGLRPMNKQDNTTDAYARVALMFDGRHLKKSKTIIKKGDLNPEFDETFAFDVPSQKLGSVYFRVSLLHAGKTKEEHRLLGRVYIGPNLDAESHAHWMEMIQLPRKQVTAWHKIQG</sequence>
<keyword evidence="2" id="KW-1133">Transmembrane helix</keyword>
<feature type="non-terminal residue" evidence="4">
    <location>
        <position position="1"/>
    </location>
</feature>
<dbReference type="GO" id="GO:0005509">
    <property type="term" value="F:calcium ion binding"/>
    <property type="evidence" value="ECO:0007669"/>
    <property type="project" value="TreeGrafter"/>
</dbReference>
<dbReference type="GO" id="GO:0070382">
    <property type="term" value="C:exocytic vesicle"/>
    <property type="evidence" value="ECO:0007669"/>
    <property type="project" value="TreeGrafter"/>
</dbReference>
<dbReference type="GO" id="GO:0001786">
    <property type="term" value="F:phosphatidylserine binding"/>
    <property type="evidence" value="ECO:0007669"/>
    <property type="project" value="TreeGrafter"/>
</dbReference>
<organism evidence="4 5">
    <name type="scientific">Mytilus galloprovincialis</name>
    <name type="common">Mediterranean mussel</name>
    <dbReference type="NCBI Taxonomy" id="29158"/>
    <lineage>
        <taxon>Eukaryota</taxon>
        <taxon>Metazoa</taxon>
        <taxon>Spiralia</taxon>
        <taxon>Lophotrochozoa</taxon>
        <taxon>Mollusca</taxon>
        <taxon>Bivalvia</taxon>
        <taxon>Autobranchia</taxon>
        <taxon>Pteriomorphia</taxon>
        <taxon>Mytilida</taxon>
        <taxon>Mytiloidea</taxon>
        <taxon>Mytilidae</taxon>
        <taxon>Mytilinae</taxon>
        <taxon>Mytilus</taxon>
    </lineage>
</organism>
<dbReference type="Gene3D" id="2.60.40.150">
    <property type="entry name" value="C2 domain"/>
    <property type="match status" value="2"/>
</dbReference>
<feature type="transmembrane region" description="Helical" evidence="2">
    <location>
        <begin position="17"/>
        <end position="36"/>
    </location>
</feature>
<dbReference type="Proteomes" id="UP000266721">
    <property type="component" value="Unassembled WGS sequence"/>
</dbReference>
<dbReference type="InterPro" id="IPR000008">
    <property type="entry name" value="C2_dom"/>
</dbReference>
<keyword evidence="5" id="KW-1185">Reference proteome</keyword>
<dbReference type="PANTHER" id="PTHR10024:SF374">
    <property type="entry name" value="C2 DOMAIN-CONTAINING PROTEIN"/>
    <property type="match status" value="1"/>
</dbReference>
<dbReference type="GO" id="GO:0005544">
    <property type="term" value="F:calcium-dependent phospholipid binding"/>
    <property type="evidence" value="ECO:0007669"/>
    <property type="project" value="TreeGrafter"/>
</dbReference>
<dbReference type="PANTHER" id="PTHR10024">
    <property type="entry name" value="SYNAPTOTAGMIN"/>
    <property type="match status" value="1"/>
</dbReference>
<dbReference type="GO" id="GO:0017156">
    <property type="term" value="P:calcium-ion regulated exocytosis"/>
    <property type="evidence" value="ECO:0007669"/>
    <property type="project" value="TreeGrafter"/>
</dbReference>
<feature type="domain" description="C2" evidence="3">
    <location>
        <begin position="337"/>
        <end position="472"/>
    </location>
</feature>
<evidence type="ECO:0000256" key="2">
    <source>
        <dbReference type="SAM" id="Phobius"/>
    </source>
</evidence>
<dbReference type="Pfam" id="PF00168">
    <property type="entry name" value="C2"/>
    <property type="match status" value="2"/>
</dbReference>
<dbReference type="PROSITE" id="PS50004">
    <property type="entry name" value="C2"/>
    <property type="match status" value="2"/>
</dbReference>
<dbReference type="CDD" id="cd00276">
    <property type="entry name" value="C2B_Synaptotagmin"/>
    <property type="match status" value="1"/>
</dbReference>
<keyword evidence="2" id="KW-0472">Membrane</keyword>
<accession>A0A3L5TRK5</accession>
<dbReference type="EMBL" id="KV588660">
    <property type="protein sequence ID" value="OPL21870.1"/>
    <property type="molecule type" value="Genomic_DNA"/>
</dbReference>
<reference evidence="4 5" key="1">
    <citation type="journal article" date="2016" name="PLoS ONE">
        <title>A First Insight into the Genome of the Filter-Feeder Mussel Mytilus galloprovincialis.</title>
        <authorList>
            <person name="Murgarella M."/>
            <person name="Puiu D."/>
            <person name="Novoa B."/>
            <person name="Figueras A."/>
            <person name="Posada D."/>
            <person name="Canchaya C."/>
        </authorList>
    </citation>
    <scope>NUCLEOTIDE SEQUENCE [LARGE SCALE GENOMIC DNA]</scope>
    <source>
        <tissue evidence="4">Muscle</tissue>
    </source>
</reference>
<evidence type="ECO:0000259" key="3">
    <source>
        <dbReference type="PROSITE" id="PS50004"/>
    </source>
</evidence>
<protein>
    <recommendedName>
        <fullName evidence="3">C2 domain-containing protein</fullName>
    </recommendedName>
</protein>
<name>A0A3L5TRK5_MYTGA</name>
<dbReference type="GO" id="GO:0030276">
    <property type="term" value="F:clathrin binding"/>
    <property type="evidence" value="ECO:0007669"/>
    <property type="project" value="TreeGrafter"/>
</dbReference>
<feature type="region of interest" description="Disordered" evidence="1">
    <location>
        <begin position="115"/>
        <end position="134"/>
    </location>
</feature>
<dbReference type="GO" id="GO:0005886">
    <property type="term" value="C:plasma membrane"/>
    <property type="evidence" value="ECO:0007669"/>
    <property type="project" value="TreeGrafter"/>
</dbReference>
<dbReference type="InterPro" id="IPR035892">
    <property type="entry name" value="C2_domain_sf"/>
</dbReference>
<comment type="caution">
    <text evidence="4">The sequence shown here is derived from an EMBL/GenBank/DDBJ whole genome shotgun (WGS) entry which is preliminary data.</text>
</comment>
<dbReference type="SMR" id="A0A3L5TRK5"/>
<dbReference type="SMART" id="SM00239">
    <property type="entry name" value="C2"/>
    <property type="match status" value="2"/>
</dbReference>
<dbReference type="SUPFAM" id="SSF49562">
    <property type="entry name" value="C2 domain (Calcium/lipid-binding domain, CaLB)"/>
    <property type="match status" value="2"/>
</dbReference>
<evidence type="ECO:0000313" key="5">
    <source>
        <dbReference type="Proteomes" id="UP000266721"/>
    </source>
</evidence>
<dbReference type="GO" id="GO:0000149">
    <property type="term" value="F:SNARE binding"/>
    <property type="evidence" value="ECO:0007669"/>
    <property type="project" value="TreeGrafter"/>
</dbReference>